<keyword evidence="2" id="KW-1185">Reference proteome</keyword>
<protein>
    <submittedName>
        <fullName evidence="1">Uncharacterized protein</fullName>
    </submittedName>
</protein>
<organism evidence="1 2">
    <name type="scientific">Senna tora</name>
    <dbReference type="NCBI Taxonomy" id="362788"/>
    <lineage>
        <taxon>Eukaryota</taxon>
        <taxon>Viridiplantae</taxon>
        <taxon>Streptophyta</taxon>
        <taxon>Embryophyta</taxon>
        <taxon>Tracheophyta</taxon>
        <taxon>Spermatophyta</taxon>
        <taxon>Magnoliopsida</taxon>
        <taxon>eudicotyledons</taxon>
        <taxon>Gunneridae</taxon>
        <taxon>Pentapetalae</taxon>
        <taxon>rosids</taxon>
        <taxon>fabids</taxon>
        <taxon>Fabales</taxon>
        <taxon>Fabaceae</taxon>
        <taxon>Caesalpinioideae</taxon>
        <taxon>Cassia clade</taxon>
        <taxon>Senna</taxon>
    </lineage>
</organism>
<comment type="caution">
    <text evidence="1">The sequence shown here is derived from an EMBL/GenBank/DDBJ whole genome shotgun (WGS) entry which is preliminary data.</text>
</comment>
<gene>
    <name evidence="1" type="ORF">G2W53_017556</name>
</gene>
<evidence type="ECO:0000313" key="1">
    <source>
        <dbReference type="EMBL" id="KAF7826392.1"/>
    </source>
</evidence>
<proteinExistence type="predicted"/>
<name>A0A834TS48_9FABA</name>
<dbReference type="AlphaFoldDB" id="A0A834TS48"/>
<evidence type="ECO:0000313" key="2">
    <source>
        <dbReference type="Proteomes" id="UP000634136"/>
    </source>
</evidence>
<accession>A0A834TS48</accession>
<sequence>MATCHSKSQRIYDFYEIREEITRVLQNRHTYEQDNRLNGTPKYFEENFDPQ</sequence>
<dbReference type="Proteomes" id="UP000634136">
    <property type="component" value="Unassembled WGS sequence"/>
</dbReference>
<reference evidence="1" key="1">
    <citation type="submission" date="2020-09" db="EMBL/GenBank/DDBJ databases">
        <title>Genome-Enabled Discovery of Anthraquinone Biosynthesis in Senna tora.</title>
        <authorList>
            <person name="Kang S.-H."/>
            <person name="Pandey R.P."/>
            <person name="Lee C.-M."/>
            <person name="Sim J.-S."/>
            <person name="Jeong J.-T."/>
            <person name="Choi B.-S."/>
            <person name="Jung M."/>
            <person name="Ginzburg D."/>
            <person name="Zhao K."/>
            <person name="Won S.Y."/>
            <person name="Oh T.-J."/>
            <person name="Yu Y."/>
            <person name="Kim N.-H."/>
            <person name="Lee O.R."/>
            <person name="Lee T.-H."/>
            <person name="Bashyal P."/>
            <person name="Kim T.-S."/>
            <person name="Lee W.-H."/>
            <person name="Kawkins C."/>
            <person name="Kim C.-K."/>
            <person name="Kim J.S."/>
            <person name="Ahn B.O."/>
            <person name="Rhee S.Y."/>
            <person name="Sohng J.K."/>
        </authorList>
    </citation>
    <scope>NUCLEOTIDE SEQUENCE</scope>
    <source>
        <tissue evidence="1">Leaf</tissue>
    </source>
</reference>
<dbReference type="EMBL" id="JAAIUW010000006">
    <property type="protein sequence ID" value="KAF7826392.1"/>
    <property type="molecule type" value="Genomic_DNA"/>
</dbReference>